<dbReference type="AlphaFoldDB" id="A0AAV2RWB0"/>
<comment type="caution">
    <text evidence="3">Lacks conserved residue(s) required for the propagation of feature annotation.</text>
</comment>
<keyword evidence="5" id="KW-0732">Signal</keyword>
<dbReference type="SMART" id="SM00059">
    <property type="entry name" value="FN2"/>
    <property type="match status" value="1"/>
</dbReference>
<reference evidence="8 9" key="1">
    <citation type="submission" date="2024-05" db="EMBL/GenBank/DDBJ databases">
        <authorList>
            <person name="Wallberg A."/>
        </authorList>
    </citation>
    <scope>NUCLEOTIDE SEQUENCE [LARGE SCALE GENOMIC DNA]</scope>
</reference>
<dbReference type="InterPro" id="IPR036943">
    <property type="entry name" value="FN_type2_sf"/>
</dbReference>
<dbReference type="GO" id="GO:0004888">
    <property type="term" value="F:transmembrane signaling receptor activity"/>
    <property type="evidence" value="ECO:0007669"/>
    <property type="project" value="InterPro"/>
</dbReference>
<dbReference type="InterPro" id="IPR039689">
    <property type="entry name" value="CD72"/>
</dbReference>
<dbReference type="EMBL" id="CAXKWB010033741">
    <property type="protein sequence ID" value="CAL4143661.1"/>
    <property type="molecule type" value="Genomic_DNA"/>
</dbReference>
<gene>
    <name evidence="8" type="ORF">MNOR_LOCUS29318</name>
</gene>
<feature type="domain" description="Fibronectin type-II" evidence="7">
    <location>
        <begin position="194"/>
        <end position="246"/>
    </location>
</feature>
<keyword evidence="2" id="KW-1015">Disulfide bond</keyword>
<dbReference type="PROSITE" id="PS50041">
    <property type="entry name" value="C_TYPE_LECTIN_2"/>
    <property type="match status" value="1"/>
</dbReference>
<organism evidence="8 9">
    <name type="scientific">Meganyctiphanes norvegica</name>
    <name type="common">Northern krill</name>
    <name type="synonym">Thysanopoda norvegica</name>
    <dbReference type="NCBI Taxonomy" id="48144"/>
    <lineage>
        <taxon>Eukaryota</taxon>
        <taxon>Metazoa</taxon>
        <taxon>Ecdysozoa</taxon>
        <taxon>Arthropoda</taxon>
        <taxon>Crustacea</taxon>
        <taxon>Multicrustacea</taxon>
        <taxon>Malacostraca</taxon>
        <taxon>Eumalacostraca</taxon>
        <taxon>Eucarida</taxon>
        <taxon>Euphausiacea</taxon>
        <taxon>Euphausiidae</taxon>
        <taxon>Meganyctiphanes</taxon>
    </lineage>
</organism>
<dbReference type="Gene3D" id="2.10.10.10">
    <property type="entry name" value="Fibronectin, type II, collagen-binding"/>
    <property type="match status" value="1"/>
</dbReference>
<name>A0AAV2RWB0_MEGNR</name>
<dbReference type="InterPro" id="IPR000562">
    <property type="entry name" value="FN_type2_dom"/>
</dbReference>
<dbReference type="SMART" id="SM00034">
    <property type="entry name" value="CLECT"/>
    <property type="match status" value="1"/>
</dbReference>
<feature type="signal peptide" evidence="5">
    <location>
        <begin position="1"/>
        <end position="26"/>
    </location>
</feature>
<evidence type="ECO:0008006" key="10">
    <source>
        <dbReference type="Google" id="ProtNLM"/>
    </source>
</evidence>
<keyword evidence="1" id="KW-0677">Repeat</keyword>
<feature type="region of interest" description="Disordered" evidence="4">
    <location>
        <begin position="47"/>
        <end position="68"/>
    </location>
</feature>
<dbReference type="InterPro" id="IPR016186">
    <property type="entry name" value="C-type_lectin-like/link_sf"/>
</dbReference>
<evidence type="ECO:0000256" key="2">
    <source>
        <dbReference type="ARBA" id="ARBA00023157"/>
    </source>
</evidence>
<dbReference type="InterPro" id="IPR013806">
    <property type="entry name" value="Kringle-like"/>
</dbReference>
<feature type="domain" description="C-type lectin" evidence="6">
    <location>
        <begin position="76"/>
        <end position="188"/>
    </location>
</feature>
<dbReference type="Pfam" id="PF00059">
    <property type="entry name" value="Lectin_C"/>
    <property type="match status" value="1"/>
</dbReference>
<feature type="chain" id="PRO_5043573266" description="C-type lectin" evidence="5">
    <location>
        <begin position="27"/>
        <end position="261"/>
    </location>
</feature>
<proteinExistence type="predicted"/>
<dbReference type="PANTHER" id="PTHR15028">
    <property type="entry name" value="CD72-RELATED"/>
    <property type="match status" value="1"/>
</dbReference>
<comment type="caution">
    <text evidence="8">The sequence shown here is derived from an EMBL/GenBank/DDBJ whole genome shotgun (WGS) entry which is preliminary data.</text>
</comment>
<dbReference type="Pfam" id="PF00040">
    <property type="entry name" value="fn2"/>
    <property type="match status" value="1"/>
</dbReference>
<feature type="compositionally biased region" description="Basic and acidic residues" evidence="4">
    <location>
        <begin position="53"/>
        <end position="68"/>
    </location>
</feature>
<keyword evidence="9" id="KW-1185">Reference proteome</keyword>
<dbReference type="GO" id="GO:0005886">
    <property type="term" value="C:plasma membrane"/>
    <property type="evidence" value="ECO:0007669"/>
    <property type="project" value="InterPro"/>
</dbReference>
<protein>
    <recommendedName>
        <fullName evidence="10">C-type lectin</fullName>
    </recommendedName>
</protein>
<evidence type="ECO:0000256" key="3">
    <source>
        <dbReference type="PROSITE-ProRule" id="PRU00479"/>
    </source>
</evidence>
<dbReference type="InterPro" id="IPR001304">
    <property type="entry name" value="C-type_lectin-like"/>
</dbReference>
<dbReference type="Proteomes" id="UP001497623">
    <property type="component" value="Unassembled WGS sequence"/>
</dbReference>
<evidence type="ECO:0000256" key="5">
    <source>
        <dbReference type="SAM" id="SignalP"/>
    </source>
</evidence>
<dbReference type="SUPFAM" id="SSF57440">
    <property type="entry name" value="Kringle-like"/>
    <property type="match status" value="1"/>
</dbReference>
<dbReference type="Gene3D" id="3.10.100.10">
    <property type="entry name" value="Mannose-Binding Protein A, subunit A"/>
    <property type="match status" value="1"/>
</dbReference>
<dbReference type="PANTHER" id="PTHR15028:SF6">
    <property type="entry name" value="B-CELL DIFFERENTIATION ANTIGEN CD72"/>
    <property type="match status" value="1"/>
</dbReference>
<evidence type="ECO:0000256" key="4">
    <source>
        <dbReference type="SAM" id="MobiDB-lite"/>
    </source>
</evidence>
<dbReference type="PROSITE" id="PS51257">
    <property type="entry name" value="PROKAR_LIPOPROTEIN"/>
    <property type="match status" value="1"/>
</dbReference>
<evidence type="ECO:0000313" key="9">
    <source>
        <dbReference type="Proteomes" id="UP001497623"/>
    </source>
</evidence>
<evidence type="ECO:0000256" key="1">
    <source>
        <dbReference type="ARBA" id="ARBA00022737"/>
    </source>
</evidence>
<evidence type="ECO:0000259" key="7">
    <source>
        <dbReference type="PROSITE" id="PS51092"/>
    </source>
</evidence>
<evidence type="ECO:0000313" key="8">
    <source>
        <dbReference type="EMBL" id="CAL4143661.1"/>
    </source>
</evidence>
<dbReference type="PROSITE" id="PS51092">
    <property type="entry name" value="FN2_2"/>
    <property type="match status" value="1"/>
</dbReference>
<sequence>MGRHFTVLNVASVFVTLSPLFTSCIGNYPTFLPLSYRIGKPEYFGPPTTDQATLEHETTHHHSHQDGHCPPKFDRVGSDCFYFAEEKRNWWNSMLACWEDDARLATFDDPHSFNEYVLQTHGEDQLFWVGGKREYNGTAFEFPVGQEVPLDFPWSHGYPDSIGHCLAIGYQGGFVNDVCDQHWRYICHTPLLEGPPPHCQFPFIWRGGWYTEACATTGDVDGIPWCSTKTDEQHHHIPGNWKHCQNEPWVGHGIVYPQNED</sequence>
<evidence type="ECO:0000259" key="6">
    <source>
        <dbReference type="PROSITE" id="PS50041"/>
    </source>
</evidence>
<dbReference type="CDD" id="cd00037">
    <property type="entry name" value="CLECT"/>
    <property type="match status" value="1"/>
</dbReference>
<accession>A0AAV2RWB0</accession>
<dbReference type="InterPro" id="IPR016187">
    <property type="entry name" value="CTDL_fold"/>
</dbReference>
<dbReference type="SUPFAM" id="SSF56436">
    <property type="entry name" value="C-type lectin-like"/>
    <property type="match status" value="1"/>
</dbReference>